<keyword evidence="6" id="KW-1185">Reference proteome</keyword>
<dbReference type="EMBL" id="JAHRIP010002100">
    <property type="protein sequence ID" value="MEQ2280743.1"/>
    <property type="molecule type" value="Genomic_DNA"/>
</dbReference>
<evidence type="ECO:0000313" key="6">
    <source>
        <dbReference type="Proteomes" id="UP001469553"/>
    </source>
</evidence>
<dbReference type="InterPro" id="IPR027417">
    <property type="entry name" value="P-loop_NTPase"/>
</dbReference>
<organism evidence="5 6">
    <name type="scientific">Ameca splendens</name>
    <dbReference type="NCBI Taxonomy" id="208324"/>
    <lineage>
        <taxon>Eukaryota</taxon>
        <taxon>Metazoa</taxon>
        <taxon>Chordata</taxon>
        <taxon>Craniata</taxon>
        <taxon>Vertebrata</taxon>
        <taxon>Euteleostomi</taxon>
        <taxon>Actinopterygii</taxon>
        <taxon>Neopterygii</taxon>
        <taxon>Teleostei</taxon>
        <taxon>Neoteleostei</taxon>
        <taxon>Acanthomorphata</taxon>
        <taxon>Ovalentaria</taxon>
        <taxon>Atherinomorphae</taxon>
        <taxon>Cyprinodontiformes</taxon>
        <taxon>Goodeidae</taxon>
        <taxon>Ameca</taxon>
    </lineage>
</organism>
<dbReference type="SUPFAM" id="SSF52540">
    <property type="entry name" value="P-loop containing nucleoside triphosphate hydrolases"/>
    <property type="match status" value="2"/>
</dbReference>
<keyword evidence="2" id="KW-0547">Nucleotide-binding</keyword>
<evidence type="ECO:0000256" key="3">
    <source>
        <dbReference type="ARBA" id="ARBA00023134"/>
    </source>
</evidence>
<dbReference type="Gene3D" id="3.40.50.300">
    <property type="entry name" value="P-loop containing nucleotide triphosphate hydrolases"/>
    <property type="match status" value="2"/>
</dbReference>
<dbReference type="InterPro" id="IPR006703">
    <property type="entry name" value="G_AIG1"/>
</dbReference>
<comment type="similarity">
    <text evidence="1">Belongs to the TRAFAC class TrmE-Era-EngA-EngB-Septin-like GTPase superfamily. AIG1/Toc34/Toc159-like paraseptin GTPase family. IAN subfamily.</text>
</comment>
<dbReference type="PROSITE" id="PS51720">
    <property type="entry name" value="G_AIG1"/>
    <property type="match status" value="2"/>
</dbReference>
<protein>
    <recommendedName>
        <fullName evidence="4">AIG1-type G domain-containing protein</fullName>
    </recommendedName>
</protein>
<comment type="caution">
    <text evidence="5">The sequence shown here is derived from an EMBL/GenBank/DDBJ whole genome shotgun (WGS) entry which is preliminary data.</text>
</comment>
<reference evidence="5 6" key="1">
    <citation type="submission" date="2021-06" db="EMBL/GenBank/DDBJ databases">
        <authorList>
            <person name="Palmer J.M."/>
        </authorList>
    </citation>
    <scope>NUCLEOTIDE SEQUENCE [LARGE SCALE GENOMIC DNA]</scope>
    <source>
        <strain evidence="5 6">AS_MEX2019</strain>
        <tissue evidence="5">Muscle</tissue>
    </source>
</reference>
<keyword evidence="3" id="KW-0342">GTP-binding</keyword>
<gene>
    <name evidence="5" type="ORF">AMECASPLE_023074</name>
</gene>
<name>A0ABV0XH61_9TELE</name>
<proteinExistence type="inferred from homology"/>
<evidence type="ECO:0000313" key="5">
    <source>
        <dbReference type="EMBL" id="MEQ2280743.1"/>
    </source>
</evidence>
<sequence length="510" mass="58365">MGAAVDIFSSGQSHPAAELRIVLIGESNSKASSTTGNIILGENVFDTSRRTAQSEAKQQEVLGRPVTVVDTPGCWWHYPSEDTAELDRIEIRNSVHLCPPGPHVFLLVIPVDLYLPQRVKSSLEEHLQLFSADVFSHTIVLFAADDPCSDEMIEYDINDSPTLQWILQQCGDRKHVLNISDKEDKDQVKMLFEKLDTMVANNGGRHCPVDRRQGEALWKEMTDLSERASRRFDQVQKQRRKLKELIEGERQPVTEIRIGLVGQKCSGKSKAGNIILHNEMFHKVFDTARLKKNYQDQRETSTCVKHEGDVDGVKVSVVETPGWFTDPTPPDWIKDEVLHSVSMCSPGPHVFLLVVPISRAFTEKDLKALVEVLMPLTERVWRHCMVLFTWGDWLNDLPVENYIAREGKELQELLEKCGNRYHVLNPYISNDPVQVKELFQKIIDMVTENKECFTTEGTKLSFLEKFSFFLGNKKQMEEEWKKREEELIRRMLKALAKEPEEPTVFCEDGT</sequence>
<evidence type="ECO:0000256" key="2">
    <source>
        <dbReference type="ARBA" id="ARBA00022741"/>
    </source>
</evidence>
<evidence type="ECO:0000256" key="1">
    <source>
        <dbReference type="ARBA" id="ARBA00008535"/>
    </source>
</evidence>
<dbReference type="Pfam" id="PF04548">
    <property type="entry name" value="AIG1"/>
    <property type="match status" value="2"/>
</dbReference>
<dbReference type="Proteomes" id="UP001469553">
    <property type="component" value="Unassembled WGS sequence"/>
</dbReference>
<dbReference type="PANTHER" id="PTHR10903:SF107">
    <property type="entry name" value="GTPASE IMAP FAMILY MEMBER 4-LIKE-RELATED"/>
    <property type="match status" value="1"/>
</dbReference>
<feature type="domain" description="AIG1-type G" evidence="4">
    <location>
        <begin position="253"/>
        <end position="463"/>
    </location>
</feature>
<dbReference type="InterPro" id="IPR045058">
    <property type="entry name" value="GIMA/IAN/Toc"/>
</dbReference>
<evidence type="ECO:0000259" key="4">
    <source>
        <dbReference type="PROSITE" id="PS51720"/>
    </source>
</evidence>
<accession>A0ABV0XH61</accession>
<dbReference type="PANTHER" id="PTHR10903">
    <property type="entry name" value="GTPASE, IMAP FAMILY MEMBER-RELATED"/>
    <property type="match status" value="1"/>
</dbReference>
<feature type="domain" description="AIG1-type G" evidence="4">
    <location>
        <begin position="16"/>
        <end position="215"/>
    </location>
</feature>